<reference evidence="3" key="1">
    <citation type="submission" date="2025-08" db="UniProtKB">
        <authorList>
            <consortium name="RefSeq"/>
        </authorList>
    </citation>
    <scope>IDENTIFICATION</scope>
    <source>
        <tissue evidence="3">Blood</tissue>
    </source>
</reference>
<dbReference type="GeneID" id="116546914"/>
<accession>A0A6J3HGQ9</accession>
<gene>
    <name evidence="3" type="primary">LOC116546914</name>
</gene>
<keyword evidence="2" id="KW-1185">Reference proteome</keyword>
<name>A0A6J3HGQ9_SAPAP</name>
<dbReference type="Proteomes" id="UP000504640">
    <property type="component" value="Unplaced"/>
</dbReference>
<organism evidence="2 3">
    <name type="scientific">Sapajus apella</name>
    <name type="common">Brown-capped capuchin</name>
    <name type="synonym">Cebus apella</name>
    <dbReference type="NCBI Taxonomy" id="9515"/>
    <lineage>
        <taxon>Eukaryota</taxon>
        <taxon>Metazoa</taxon>
        <taxon>Chordata</taxon>
        <taxon>Craniata</taxon>
        <taxon>Vertebrata</taxon>
        <taxon>Euteleostomi</taxon>
        <taxon>Mammalia</taxon>
        <taxon>Eutheria</taxon>
        <taxon>Euarchontoglires</taxon>
        <taxon>Primates</taxon>
        <taxon>Haplorrhini</taxon>
        <taxon>Platyrrhini</taxon>
        <taxon>Cebidae</taxon>
        <taxon>Cebinae</taxon>
        <taxon>Sapajus</taxon>
    </lineage>
</organism>
<evidence type="ECO:0000313" key="2">
    <source>
        <dbReference type="Proteomes" id="UP000504640"/>
    </source>
</evidence>
<evidence type="ECO:0000256" key="1">
    <source>
        <dbReference type="SAM" id="MobiDB-lite"/>
    </source>
</evidence>
<dbReference type="Pfam" id="PF18782">
    <property type="entry name" value="NAD2"/>
    <property type="match status" value="1"/>
</dbReference>
<feature type="compositionally biased region" description="Polar residues" evidence="1">
    <location>
        <begin position="93"/>
        <end position="102"/>
    </location>
</feature>
<dbReference type="RefSeq" id="XP_032128919.1">
    <property type="nucleotide sequence ID" value="XM_032273028.1"/>
</dbReference>
<evidence type="ECO:0000313" key="3">
    <source>
        <dbReference type="RefSeq" id="XP_032128919.1"/>
    </source>
</evidence>
<feature type="region of interest" description="Disordered" evidence="1">
    <location>
        <begin position="77"/>
        <end position="118"/>
    </location>
</feature>
<dbReference type="AlphaFoldDB" id="A0A6J3HGQ9"/>
<dbReference type="Gene3D" id="3.40.140.10">
    <property type="entry name" value="Cytidine Deaminase, domain 2"/>
    <property type="match status" value="1"/>
</dbReference>
<proteinExistence type="predicted"/>
<protein>
    <submittedName>
        <fullName evidence="3">DNA dC-&gt;dU-editing enzyme APOBEC-3G-like</fullName>
    </submittedName>
</protein>
<sequence length="118" mass="13876">MAGTSWPQMKPQTRNTVVRMDPDTFFYNFYNRPILSHRNTVWLCYEVKMKTNDRSRPPLVAKIFQGQVYHQAPFQVLRSPRGQCPPPRPHGTAQVQWPPQQTADRERGRPQRTRTQQG</sequence>